<sequence length="341" mass="37048">MTDQQLDLDAITAMPRAEDIDRLVAEVRRLRAELSAPAAPDVLRAAYIAALDEAHHTHPCPVTGPDWTSCVPPGGRVGSCHSERRADAVLAVRDTELERLRAQRRYLIGQLAKRDARSGDGDRALREFLRPDDTPVLAAADNPTQLRWGLDDVLWGDDGTVTVLLSGPEGEPYWLELDVERAAVLRQNLAGPAEQDRMSDAFSGTKPCGHNDPHEWVEPHTPTPGPKYPFHVCELADAAAQLLGDGWTAKPGRLGTTGTISGPYITSFDVHVDHDSKELTIDYDTYVADKFPELEVNELPVGVGACPGGVYLNNAEAEDGLEALATRVANAIRHITGRPLV</sequence>
<dbReference type="EMBL" id="RIBZ01000206">
    <property type="protein sequence ID" value="RNG26158.1"/>
    <property type="molecule type" value="Genomic_DNA"/>
</dbReference>
<dbReference type="AlphaFoldDB" id="A0A3M8W7S9"/>
<organism evidence="1 2">
    <name type="scientific">Streptomyces botrytidirepellens</name>
    <dbReference type="NCBI Taxonomy" id="2486417"/>
    <lineage>
        <taxon>Bacteria</taxon>
        <taxon>Bacillati</taxon>
        <taxon>Actinomycetota</taxon>
        <taxon>Actinomycetes</taxon>
        <taxon>Kitasatosporales</taxon>
        <taxon>Streptomycetaceae</taxon>
        <taxon>Streptomyces</taxon>
    </lineage>
</organism>
<evidence type="ECO:0000313" key="1">
    <source>
        <dbReference type="EMBL" id="RNG26158.1"/>
    </source>
</evidence>
<protein>
    <submittedName>
        <fullName evidence="1">Uncharacterized protein</fullName>
    </submittedName>
</protein>
<dbReference type="Proteomes" id="UP000275401">
    <property type="component" value="Unassembled WGS sequence"/>
</dbReference>
<name>A0A3M8W7S9_9ACTN</name>
<dbReference type="RefSeq" id="WP_123100602.1">
    <property type="nucleotide sequence ID" value="NZ_RIBZ01000206.1"/>
</dbReference>
<evidence type="ECO:0000313" key="2">
    <source>
        <dbReference type="Proteomes" id="UP000275401"/>
    </source>
</evidence>
<accession>A0A3M8W7S9</accession>
<gene>
    <name evidence="1" type="ORF">EEJ42_15980</name>
</gene>
<keyword evidence="2" id="KW-1185">Reference proteome</keyword>
<comment type="caution">
    <text evidence="1">The sequence shown here is derived from an EMBL/GenBank/DDBJ whole genome shotgun (WGS) entry which is preliminary data.</text>
</comment>
<reference evidence="1 2" key="1">
    <citation type="submission" date="2018-11" db="EMBL/GenBank/DDBJ databases">
        <title>The Potential of Streptomyces as Biocontrol Agents against the Tomato grey mould, Botrytis cinerea (Gray mold) Frontiers in Microbiology.</title>
        <authorList>
            <person name="Li D."/>
        </authorList>
    </citation>
    <scope>NUCLEOTIDE SEQUENCE [LARGE SCALE GENOMIC DNA]</scope>
    <source>
        <strain evidence="1 2">NEAU-LD23</strain>
    </source>
</reference>
<proteinExistence type="predicted"/>